<reference evidence="2" key="2">
    <citation type="submission" date="2022-09" db="EMBL/GenBank/DDBJ databases">
        <title>Biosynthetic gene clusters of Dactylosporangioum fulvum.</title>
        <authorList>
            <person name="Caradec T."/>
        </authorList>
    </citation>
    <scope>NUCLEOTIDE SEQUENCE</scope>
    <source>
        <strain evidence="2">NRRL B-16292</strain>
    </source>
</reference>
<name>A0ABY5VUE5_9ACTN</name>
<evidence type="ECO:0000313" key="2">
    <source>
        <dbReference type="EMBL" id="UWP79406.1"/>
    </source>
</evidence>
<feature type="region of interest" description="Disordered" evidence="1">
    <location>
        <begin position="53"/>
        <end position="76"/>
    </location>
</feature>
<dbReference type="Proteomes" id="UP001059617">
    <property type="component" value="Chromosome"/>
</dbReference>
<gene>
    <name evidence="2" type="ORF">Dfulv_30085</name>
</gene>
<dbReference type="RefSeq" id="WP_259857118.1">
    <property type="nucleotide sequence ID" value="NZ_BAAAST010000137.1"/>
</dbReference>
<accession>A0ABY5VUE5</accession>
<reference evidence="2" key="1">
    <citation type="submission" date="2021-04" db="EMBL/GenBank/DDBJ databases">
        <authorList>
            <person name="Hartkoorn R.C."/>
            <person name="Beaudoing E."/>
            <person name="Hot D."/>
        </authorList>
    </citation>
    <scope>NUCLEOTIDE SEQUENCE</scope>
    <source>
        <strain evidence="2">NRRL B-16292</strain>
    </source>
</reference>
<protein>
    <submittedName>
        <fullName evidence="2">Uncharacterized protein</fullName>
    </submittedName>
</protein>
<keyword evidence="3" id="KW-1185">Reference proteome</keyword>
<organism evidence="2 3">
    <name type="scientific">Dactylosporangium fulvum</name>
    <dbReference type="NCBI Taxonomy" id="53359"/>
    <lineage>
        <taxon>Bacteria</taxon>
        <taxon>Bacillati</taxon>
        <taxon>Actinomycetota</taxon>
        <taxon>Actinomycetes</taxon>
        <taxon>Micromonosporales</taxon>
        <taxon>Micromonosporaceae</taxon>
        <taxon>Dactylosporangium</taxon>
    </lineage>
</organism>
<dbReference type="EMBL" id="CP073720">
    <property type="protein sequence ID" value="UWP79406.1"/>
    <property type="molecule type" value="Genomic_DNA"/>
</dbReference>
<sequence length="76" mass="7808">MISPDVQPTVDFSAVAADHGAALHGPVPFEPDVDEAVEDELVADAEEVPFDLGADVAHPGLPHAGPGFDVGRDTAH</sequence>
<evidence type="ECO:0000256" key="1">
    <source>
        <dbReference type="SAM" id="MobiDB-lite"/>
    </source>
</evidence>
<evidence type="ECO:0000313" key="3">
    <source>
        <dbReference type="Proteomes" id="UP001059617"/>
    </source>
</evidence>
<proteinExistence type="predicted"/>